<feature type="region of interest" description="Disordered" evidence="1">
    <location>
        <begin position="405"/>
        <end position="472"/>
    </location>
</feature>
<sequence>MVEQKTQQEQTLQQLLAMQKELAQQISLSQHNQWNASNNGNSNNNSNDNGNVIDNGNLCGYPYPFHTYVQSTSSHHMVSTRILHSPNMALDQYFATPKSNSLANQRAFEMSANTSTFFSDKAPLCNTNVDTNVNISISNATEFVQAAEDENVQSRDKSLRFIQNEPDYCKYTSTSILLDCDSVFIDSSNAPTVTTKSNCNNNNNNNNNNAVTMSPMSDNHIVSIIKATGDTVENVEPNVSISIPTLSLDNVNNKKMASPTRSRPNTNASARSIYHSASYFQLCSQPATERESDNDEKAPTVPSRPCSSRRSPSQAQLSFPRKSSPFAVHIMPLDNNQVFFFINSKLVLKVYLFVFFHFACHVPQYGSQNSPGRNVPSSSSSSSSKHKIHFEDVVTEIEALPAGQTISDSGEESGHEKQPDQQSPMHASSDEEEVESDEESYSDSFAPSDQDHETPILELTQPLPEVTQAQQT</sequence>
<feature type="compositionally biased region" description="Polar residues" evidence="1">
    <location>
        <begin position="366"/>
        <end position="376"/>
    </location>
</feature>
<organism evidence="2 3">
    <name type="scientific">Reticulomyxa filosa</name>
    <dbReference type="NCBI Taxonomy" id="46433"/>
    <lineage>
        <taxon>Eukaryota</taxon>
        <taxon>Sar</taxon>
        <taxon>Rhizaria</taxon>
        <taxon>Retaria</taxon>
        <taxon>Foraminifera</taxon>
        <taxon>Monothalamids</taxon>
        <taxon>Reticulomyxidae</taxon>
        <taxon>Reticulomyxa</taxon>
    </lineage>
</organism>
<feature type="region of interest" description="Disordered" evidence="1">
    <location>
        <begin position="366"/>
        <end position="387"/>
    </location>
</feature>
<comment type="caution">
    <text evidence="2">The sequence shown here is derived from an EMBL/GenBank/DDBJ whole genome shotgun (WGS) entry which is preliminary data.</text>
</comment>
<dbReference type="Proteomes" id="UP000023152">
    <property type="component" value="Unassembled WGS sequence"/>
</dbReference>
<reference evidence="2 3" key="1">
    <citation type="journal article" date="2013" name="Curr. Biol.">
        <title>The Genome of the Foraminiferan Reticulomyxa filosa.</title>
        <authorList>
            <person name="Glockner G."/>
            <person name="Hulsmann N."/>
            <person name="Schleicher M."/>
            <person name="Noegel A.A."/>
            <person name="Eichinger L."/>
            <person name="Gallinger C."/>
            <person name="Pawlowski J."/>
            <person name="Sierra R."/>
            <person name="Euteneuer U."/>
            <person name="Pillet L."/>
            <person name="Moustafa A."/>
            <person name="Platzer M."/>
            <person name="Groth M."/>
            <person name="Szafranski K."/>
            <person name="Schliwa M."/>
        </authorList>
    </citation>
    <scope>NUCLEOTIDE SEQUENCE [LARGE SCALE GENOMIC DNA]</scope>
</reference>
<dbReference type="AlphaFoldDB" id="X6MYA1"/>
<evidence type="ECO:0000256" key="1">
    <source>
        <dbReference type="SAM" id="MobiDB-lite"/>
    </source>
</evidence>
<name>X6MYA1_RETFI</name>
<feature type="compositionally biased region" description="Low complexity" evidence="1">
    <location>
        <begin position="303"/>
        <end position="313"/>
    </location>
</feature>
<evidence type="ECO:0000313" key="3">
    <source>
        <dbReference type="Proteomes" id="UP000023152"/>
    </source>
</evidence>
<feature type="region of interest" description="Disordered" evidence="1">
    <location>
        <begin position="285"/>
        <end position="318"/>
    </location>
</feature>
<accession>X6MYA1</accession>
<protein>
    <submittedName>
        <fullName evidence="2">Ubiquitin domain-containing protein</fullName>
    </submittedName>
</protein>
<feature type="compositionally biased region" description="Acidic residues" evidence="1">
    <location>
        <begin position="430"/>
        <end position="441"/>
    </location>
</feature>
<proteinExistence type="predicted"/>
<keyword evidence="3" id="KW-1185">Reference proteome</keyword>
<dbReference type="EMBL" id="ASPP01014167">
    <property type="protein sequence ID" value="ETO19000.1"/>
    <property type="molecule type" value="Genomic_DNA"/>
</dbReference>
<evidence type="ECO:0000313" key="2">
    <source>
        <dbReference type="EMBL" id="ETO19000.1"/>
    </source>
</evidence>
<feature type="compositionally biased region" description="Basic and acidic residues" evidence="1">
    <location>
        <begin position="288"/>
        <end position="298"/>
    </location>
</feature>
<gene>
    <name evidence="2" type="ORF">RFI_18237</name>
</gene>